<dbReference type="GO" id="GO:0016020">
    <property type="term" value="C:membrane"/>
    <property type="evidence" value="ECO:0007669"/>
    <property type="project" value="UniProtKB-SubCell"/>
</dbReference>
<gene>
    <name evidence="7" type="ORF">LSH36_25g05013</name>
</gene>
<dbReference type="Pfam" id="PF14857">
    <property type="entry name" value="TMEM151"/>
    <property type="match status" value="1"/>
</dbReference>
<dbReference type="Proteomes" id="UP001208570">
    <property type="component" value="Unassembled WGS sequence"/>
</dbReference>
<evidence type="ECO:0000256" key="6">
    <source>
        <dbReference type="SAM" id="Phobius"/>
    </source>
</evidence>
<proteinExistence type="inferred from homology"/>
<dbReference type="PANTHER" id="PTHR31893:SF5">
    <property type="entry name" value="TRANSMEMBRANE PROTEIN 151 HOMOLOG"/>
    <property type="match status" value="1"/>
</dbReference>
<evidence type="ECO:0000313" key="8">
    <source>
        <dbReference type="Proteomes" id="UP001208570"/>
    </source>
</evidence>
<comment type="subcellular location">
    <subcellularLocation>
        <location evidence="1">Membrane</location>
        <topology evidence="1">Multi-pass membrane protein</topology>
    </subcellularLocation>
</comment>
<reference evidence="7" key="1">
    <citation type="journal article" date="2023" name="Mol. Biol. Evol.">
        <title>Third-Generation Sequencing Reveals the Adaptive Role of the Epigenome in Three Deep-Sea Polychaetes.</title>
        <authorList>
            <person name="Perez M."/>
            <person name="Aroh O."/>
            <person name="Sun Y."/>
            <person name="Lan Y."/>
            <person name="Juniper S.K."/>
            <person name="Young C.R."/>
            <person name="Angers B."/>
            <person name="Qian P.Y."/>
        </authorList>
    </citation>
    <scope>NUCLEOTIDE SEQUENCE</scope>
    <source>
        <strain evidence="7">P08H-3</strain>
    </source>
</reference>
<evidence type="ECO:0000256" key="3">
    <source>
        <dbReference type="ARBA" id="ARBA00022692"/>
    </source>
</evidence>
<keyword evidence="4 6" id="KW-1133">Transmembrane helix</keyword>
<dbReference type="InterPro" id="IPR026767">
    <property type="entry name" value="Tmem151"/>
</dbReference>
<keyword evidence="3 6" id="KW-0812">Transmembrane</keyword>
<accession>A0AAD9KAU4</accession>
<dbReference type="EMBL" id="JAODUP010000025">
    <property type="protein sequence ID" value="KAK2167690.1"/>
    <property type="molecule type" value="Genomic_DNA"/>
</dbReference>
<feature type="transmembrane region" description="Helical" evidence="6">
    <location>
        <begin position="102"/>
        <end position="119"/>
    </location>
</feature>
<sequence>MGVRGKEKVITSDTTEAFQFNKWRDLTRDIKALFRLPVIRIFIFRDENTKEKYMRQYVAFREKCRTRDEFMEHEEVFSIPGYRDRLLLCSDIQRRPFWLRESVFWVFTFLLLTWPYRIFVSRRSTQVYVVFIKELDG</sequence>
<keyword evidence="5 6" id="KW-0472">Membrane</keyword>
<evidence type="ECO:0000256" key="1">
    <source>
        <dbReference type="ARBA" id="ARBA00004141"/>
    </source>
</evidence>
<name>A0AAD9KAU4_9ANNE</name>
<dbReference type="PANTHER" id="PTHR31893">
    <property type="entry name" value="TRANSMEMBRANE PROTEIN 151 HOMOLOG"/>
    <property type="match status" value="1"/>
</dbReference>
<evidence type="ECO:0000256" key="4">
    <source>
        <dbReference type="ARBA" id="ARBA00022989"/>
    </source>
</evidence>
<dbReference type="AlphaFoldDB" id="A0AAD9KAU4"/>
<evidence type="ECO:0000313" key="7">
    <source>
        <dbReference type="EMBL" id="KAK2167690.1"/>
    </source>
</evidence>
<protein>
    <submittedName>
        <fullName evidence="7">Uncharacterized protein</fullName>
    </submittedName>
</protein>
<comment type="similarity">
    <text evidence="2">Belongs to the TMEM151 family.</text>
</comment>
<keyword evidence="8" id="KW-1185">Reference proteome</keyword>
<organism evidence="7 8">
    <name type="scientific">Paralvinella palmiformis</name>
    <dbReference type="NCBI Taxonomy" id="53620"/>
    <lineage>
        <taxon>Eukaryota</taxon>
        <taxon>Metazoa</taxon>
        <taxon>Spiralia</taxon>
        <taxon>Lophotrochozoa</taxon>
        <taxon>Annelida</taxon>
        <taxon>Polychaeta</taxon>
        <taxon>Sedentaria</taxon>
        <taxon>Canalipalpata</taxon>
        <taxon>Terebellida</taxon>
        <taxon>Terebelliformia</taxon>
        <taxon>Alvinellidae</taxon>
        <taxon>Paralvinella</taxon>
    </lineage>
</organism>
<evidence type="ECO:0000256" key="2">
    <source>
        <dbReference type="ARBA" id="ARBA00009583"/>
    </source>
</evidence>
<comment type="caution">
    <text evidence="7">The sequence shown here is derived from an EMBL/GenBank/DDBJ whole genome shotgun (WGS) entry which is preliminary data.</text>
</comment>
<evidence type="ECO:0000256" key="5">
    <source>
        <dbReference type="ARBA" id="ARBA00023136"/>
    </source>
</evidence>